<dbReference type="PRINTS" id="PR00420">
    <property type="entry name" value="RNGMNOXGNASE"/>
</dbReference>
<dbReference type="EMBL" id="LRBV02000011">
    <property type="status" value="NOT_ANNOTATED_CDS"/>
    <property type="molecule type" value="Genomic_DNA"/>
</dbReference>
<name>A0A7N2N018_QUELO</name>
<keyword evidence="6" id="KW-1185">Reference proteome</keyword>
<dbReference type="Gene3D" id="3.50.50.60">
    <property type="entry name" value="FAD/NAD(P)-binding domain"/>
    <property type="match status" value="2"/>
</dbReference>
<dbReference type="Proteomes" id="UP000594261">
    <property type="component" value="Chromosome 11"/>
</dbReference>
<dbReference type="Gramene" id="QL11p051072:mrna">
    <property type="protein sequence ID" value="QL11p051072:mrna"/>
    <property type="gene ID" value="QL11p051072"/>
</dbReference>
<dbReference type="InterPro" id="IPR002938">
    <property type="entry name" value="FAD-bd"/>
</dbReference>
<evidence type="ECO:0000313" key="5">
    <source>
        <dbReference type="EnsemblPlants" id="QL11p051072:mrna"/>
    </source>
</evidence>
<comment type="similarity">
    <text evidence="3">Belongs to the 3-hydroxybenzoate 6-hydroxylase family.</text>
</comment>
<dbReference type="EnsemblPlants" id="QL11p051072:mrna">
    <property type="protein sequence ID" value="QL11p051072:mrna"/>
    <property type="gene ID" value="QL11p051072"/>
</dbReference>
<feature type="domain" description="FAD-binding" evidence="4">
    <location>
        <begin position="422"/>
        <end position="465"/>
    </location>
</feature>
<evidence type="ECO:0000256" key="1">
    <source>
        <dbReference type="ARBA" id="ARBA00023002"/>
    </source>
</evidence>
<dbReference type="SUPFAM" id="SSF51905">
    <property type="entry name" value="FAD/NAD(P)-binding domain"/>
    <property type="match status" value="2"/>
</dbReference>
<feature type="domain" description="FAD-binding" evidence="4">
    <location>
        <begin position="5"/>
        <end position="323"/>
    </location>
</feature>
<dbReference type="GO" id="GO:0004497">
    <property type="term" value="F:monooxygenase activity"/>
    <property type="evidence" value="ECO:0007669"/>
    <property type="project" value="UniProtKB-KW"/>
</dbReference>
<evidence type="ECO:0000256" key="3">
    <source>
        <dbReference type="ARBA" id="ARBA00024018"/>
    </source>
</evidence>
<dbReference type="PANTHER" id="PTHR45934">
    <property type="entry name" value="FAD/NAD(P)-BINDING OXIDOREDUCTASE FAMILY PROTEIN"/>
    <property type="match status" value="1"/>
</dbReference>
<dbReference type="Pfam" id="PF01494">
    <property type="entry name" value="FAD_binding_3"/>
    <property type="match status" value="2"/>
</dbReference>
<evidence type="ECO:0000259" key="4">
    <source>
        <dbReference type="Pfam" id="PF01494"/>
    </source>
</evidence>
<dbReference type="InParanoid" id="A0A7N2N018"/>
<organism evidence="5 6">
    <name type="scientific">Quercus lobata</name>
    <name type="common">Valley oak</name>
    <dbReference type="NCBI Taxonomy" id="97700"/>
    <lineage>
        <taxon>Eukaryota</taxon>
        <taxon>Viridiplantae</taxon>
        <taxon>Streptophyta</taxon>
        <taxon>Embryophyta</taxon>
        <taxon>Tracheophyta</taxon>
        <taxon>Spermatophyta</taxon>
        <taxon>Magnoliopsida</taxon>
        <taxon>eudicotyledons</taxon>
        <taxon>Gunneridae</taxon>
        <taxon>Pentapetalae</taxon>
        <taxon>rosids</taxon>
        <taxon>fabids</taxon>
        <taxon>Fagales</taxon>
        <taxon>Fagaceae</taxon>
        <taxon>Quercus</taxon>
    </lineage>
</organism>
<accession>A0A7N2N018</accession>
<dbReference type="GO" id="GO:0071949">
    <property type="term" value="F:FAD binding"/>
    <property type="evidence" value="ECO:0007669"/>
    <property type="project" value="InterPro"/>
</dbReference>
<dbReference type="PANTHER" id="PTHR45934:SF20">
    <property type="entry name" value="MONOOXYGENASE 2-RELATED"/>
    <property type="match status" value="1"/>
</dbReference>
<protein>
    <recommendedName>
        <fullName evidence="4">FAD-binding domain-containing protein</fullName>
    </recommendedName>
</protein>
<sequence length="548" mass="60919">MEIAVDVVIVGAGIAGLTTSLGLYRLGVESIVLEAWDSLRNTGFALTLWTNAWKALDAVGVGDSLRQQHFQIQGAIVVSSISGLATSETSFHAKGNHEIRCVRRKKLLEALAKELPSGTIRYSSKVVCIEESGFFKLVHLSDGTILKTKVLIGCDGVNSVVARWLGFKKPTFTGRSAIRDCTESIDSHGYGPKSMQFFESGVRFGCRPCDDKTLFWYITWVPSSQELQGNPATMKQFVFSKLEKLPTQLRAVIESTEPDGFISSRLTYRRPWELLWGNISKSNVCVAGDAFHPMTPDIGQGGGAALEDGVVLARCVAEALLKEPSEEAKEKGEEDKEQHERIEMGLNKYAKERRWRAFELITTSYFAEEELEQDRAKVKQIVLSKLGKVTEQARALIENYELDGFIPLPLRFKHPWELLWGNISKGNVCIAGDALHPVTPDIGQGGCCALEDAVVLARCLGEVLLRKPKEKGGEEKDEYKRIEMGLKKYAKERQWRSMKLISVSYLVGFIQESHRNMMTFLRDNALAGFLPGAVLKMADFDCGKLTIS</sequence>
<evidence type="ECO:0000256" key="2">
    <source>
        <dbReference type="ARBA" id="ARBA00023033"/>
    </source>
</evidence>
<proteinExistence type="inferred from homology"/>
<dbReference type="AlphaFoldDB" id="A0A7N2N018"/>
<dbReference type="OMA" id="THIYESK"/>
<dbReference type="InterPro" id="IPR044560">
    <property type="entry name" value="MOase"/>
</dbReference>
<reference evidence="5" key="2">
    <citation type="submission" date="2021-01" db="UniProtKB">
        <authorList>
            <consortium name="EnsemblPlants"/>
        </authorList>
    </citation>
    <scope>IDENTIFICATION</scope>
</reference>
<evidence type="ECO:0000313" key="6">
    <source>
        <dbReference type="Proteomes" id="UP000594261"/>
    </source>
</evidence>
<keyword evidence="2" id="KW-0503">Monooxygenase</keyword>
<dbReference type="InterPro" id="IPR036188">
    <property type="entry name" value="FAD/NAD-bd_sf"/>
</dbReference>
<reference evidence="5 6" key="1">
    <citation type="journal article" date="2016" name="G3 (Bethesda)">
        <title>First Draft Assembly and Annotation of the Genome of a California Endemic Oak Quercus lobata Nee (Fagaceae).</title>
        <authorList>
            <person name="Sork V.L."/>
            <person name="Fitz-Gibbon S.T."/>
            <person name="Puiu D."/>
            <person name="Crepeau M."/>
            <person name="Gugger P.F."/>
            <person name="Sherman R."/>
            <person name="Stevens K."/>
            <person name="Langley C.H."/>
            <person name="Pellegrini M."/>
            <person name="Salzberg S.L."/>
        </authorList>
    </citation>
    <scope>NUCLEOTIDE SEQUENCE [LARGE SCALE GENOMIC DNA]</scope>
    <source>
        <strain evidence="5 6">cv. SW786</strain>
    </source>
</reference>
<keyword evidence="1" id="KW-0560">Oxidoreductase</keyword>